<feature type="transmembrane region" description="Helical" evidence="1">
    <location>
        <begin position="77"/>
        <end position="96"/>
    </location>
</feature>
<evidence type="ECO:0000256" key="1">
    <source>
        <dbReference type="SAM" id="Phobius"/>
    </source>
</evidence>
<protein>
    <submittedName>
        <fullName evidence="2">Uncharacterized protein</fullName>
    </submittedName>
</protein>
<comment type="caution">
    <text evidence="2">The sequence shown here is derived from an EMBL/GenBank/DDBJ whole genome shotgun (WGS) entry which is preliminary data.</text>
</comment>
<evidence type="ECO:0000313" key="3">
    <source>
        <dbReference type="Proteomes" id="UP000023152"/>
    </source>
</evidence>
<keyword evidence="1" id="KW-1133">Transmembrane helix</keyword>
<name>X6NVF6_RETFI</name>
<feature type="transmembrane region" description="Helical" evidence="1">
    <location>
        <begin position="6"/>
        <end position="28"/>
    </location>
</feature>
<keyword evidence="3" id="KW-1185">Reference proteome</keyword>
<sequence length="381" mass="43911">MSKEWSLGDILCISWTGLSWCVLFPLALRELRRYWQQRYDTFIQGRFPGLTIPILITLLFLNIKVFVAAKIISMVRISLELTCMVTVEFLLLLRCWHIYSKYQYLKFEANRLWLTEYTDVETPPFFIEKYDFVGNVGVTIRITTVVIILISSISITLDVFVGLFYARLVLLITTGVSGSILLLSMRKISQMRDLIYIREELFLGVLCMIVATVIYGLLFILHNFVREMNSLNLFFVTALPSLPYYGLFFVSSWWVLYQQRLMSQTIMVLPNVRDPRQSKDNIITIDTFSVSKNQVISTSTNSKNGKRMSRIELAINAISPSHSANKTVNGSASNNFLKLSFRPHEINFTSNIGMFDVLKDTDAFKAFMEHLLKFCFFLGAI</sequence>
<feature type="transmembrane region" description="Helical" evidence="1">
    <location>
        <begin position="138"/>
        <end position="157"/>
    </location>
</feature>
<reference evidence="2 3" key="1">
    <citation type="journal article" date="2013" name="Curr. Biol.">
        <title>The Genome of the Foraminiferan Reticulomyxa filosa.</title>
        <authorList>
            <person name="Glockner G."/>
            <person name="Hulsmann N."/>
            <person name="Schleicher M."/>
            <person name="Noegel A.A."/>
            <person name="Eichinger L."/>
            <person name="Gallinger C."/>
            <person name="Pawlowski J."/>
            <person name="Sierra R."/>
            <person name="Euteneuer U."/>
            <person name="Pillet L."/>
            <person name="Moustafa A."/>
            <person name="Platzer M."/>
            <person name="Groth M."/>
            <person name="Szafranski K."/>
            <person name="Schliwa M."/>
        </authorList>
    </citation>
    <scope>NUCLEOTIDE SEQUENCE [LARGE SCALE GENOMIC DNA]</scope>
</reference>
<feature type="transmembrane region" description="Helical" evidence="1">
    <location>
        <begin position="233"/>
        <end position="257"/>
    </location>
</feature>
<keyword evidence="1" id="KW-0812">Transmembrane</keyword>
<dbReference type="AlphaFoldDB" id="X6NVF6"/>
<keyword evidence="1" id="KW-0472">Membrane</keyword>
<dbReference type="EMBL" id="ASPP01005736">
    <property type="protein sequence ID" value="ETO29991.1"/>
    <property type="molecule type" value="Genomic_DNA"/>
</dbReference>
<gene>
    <name evidence="2" type="ORF">RFI_07128</name>
</gene>
<feature type="transmembrane region" description="Helical" evidence="1">
    <location>
        <begin position="49"/>
        <end position="71"/>
    </location>
</feature>
<feature type="transmembrane region" description="Helical" evidence="1">
    <location>
        <begin position="201"/>
        <end position="221"/>
    </location>
</feature>
<proteinExistence type="predicted"/>
<organism evidence="2 3">
    <name type="scientific">Reticulomyxa filosa</name>
    <dbReference type="NCBI Taxonomy" id="46433"/>
    <lineage>
        <taxon>Eukaryota</taxon>
        <taxon>Sar</taxon>
        <taxon>Rhizaria</taxon>
        <taxon>Retaria</taxon>
        <taxon>Foraminifera</taxon>
        <taxon>Monothalamids</taxon>
        <taxon>Reticulomyxidae</taxon>
        <taxon>Reticulomyxa</taxon>
    </lineage>
</organism>
<dbReference type="Proteomes" id="UP000023152">
    <property type="component" value="Unassembled WGS sequence"/>
</dbReference>
<accession>X6NVF6</accession>
<evidence type="ECO:0000313" key="2">
    <source>
        <dbReference type="EMBL" id="ETO29991.1"/>
    </source>
</evidence>
<feature type="transmembrane region" description="Helical" evidence="1">
    <location>
        <begin position="163"/>
        <end position="185"/>
    </location>
</feature>